<sequence>MAEKKIRVSHIGVPGNLSVLKLKSYLRTAVADAARTENTEETESEAEILLVKVLVPRPLGLRAGEKLFDKVLQGIVDKDPRVARVSVEFIDGEVTQQAIDASMARIQKELDAFGHVLHEQPQDEDRE</sequence>
<dbReference type="OrthoDB" id="8965578at2"/>
<dbReference type="AlphaFoldDB" id="H1S5L6"/>
<accession>H1S5L6</accession>
<dbReference type="EMBL" id="AHJE01000038">
    <property type="protein sequence ID" value="EHP42098.1"/>
    <property type="molecule type" value="Genomic_DNA"/>
</dbReference>
<dbReference type="RefSeq" id="WP_006158710.1">
    <property type="nucleotide sequence ID" value="NZ_AHJE01000038.1"/>
</dbReference>
<proteinExistence type="predicted"/>
<dbReference type="Proteomes" id="UP000005808">
    <property type="component" value="Unassembled WGS sequence"/>
</dbReference>
<organism evidence="1">
    <name type="scientific">Cupriavidus basilensis OR16</name>
    <dbReference type="NCBI Taxonomy" id="1127483"/>
    <lineage>
        <taxon>Bacteria</taxon>
        <taxon>Pseudomonadati</taxon>
        <taxon>Pseudomonadota</taxon>
        <taxon>Betaproteobacteria</taxon>
        <taxon>Burkholderiales</taxon>
        <taxon>Burkholderiaceae</taxon>
        <taxon>Cupriavidus</taxon>
    </lineage>
</organism>
<reference evidence="1" key="1">
    <citation type="journal article" date="2012" name="J. Bacteriol.">
        <title>De Novo Genome Project of Cupriavidus basilensis OR16.</title>
        <authorList>
            <person name="Cserhati M."/>
            <person name="Kriszt B."/>
            <person name="Szoboszlay S."/>
            <person name="Toth A."/>
            <person name="Szabo I."/>
            <person name="Tancsics A."/>
            <person name="Nagy I."/>
            <person name="Horvath B."/>
            <person name="Nagy I."/>
            <person name="Kukolya J."/>
        </authorList>
    </citation>
    <scope>NUCLEOTIDE SEQUENCE [LARGE SCALE GENOMIC DNA]</scope>
    <source>
        <strain evidence="1">OR16</strain>
    </source>
</reference>
<gene>
    <name evidence="1" type="ORF">OR16_15767</name>
</gene>
<evidence type="ECO:0000313" key="1">
    <source>
        <dbReference type="EMBL" id="EHP42098.1"/>
    </source>
</evidence>
<protein>
    <submittedName>
        <fullName evidence="1">Uncharacterized protein</fullName>
    </submittedName>
</protein>
<comment type="caution">
    <text evidence="1">The sequence shown here is derived from an EMBL/GenBank/DDBJ whole genome shotgun (WGS) entry which is preliminary data.</text>
</comment>
<dbReference type="PATRIC" id="fig|1127483.3.peg.3160"/>
<name>H1S5L6_9BURK</name>